<keyword evidence="2" id="KW-1185">Reference proteome</keyword>
<dbReference type="PANTHER" id="PTHR31094:SF2">
    <property type="entry name" value="RIKEN CDNA 2310061I04 GENE"/>
    <property type="match status" value="1"/>
</dbReference>
<dbReference type="InterPro" id="IPR018790">
    <property type="entry name" value="DUF2358"/>
</dbReference>
<dbReference type="Pfam" id="PF10184">
    <property type="entry name" value="DUF2358"/>
    <property type="match status" value="1"/>
</dbReference>
<evidence type="ECO:0000313" key="1">
    <source>
        <dbReference type="EMBL" id="CAH2314288.1"/>
    </source>
</evidence>
<dbReference type="Proteomes" id="UP001295444">
    <property type="component" value="Chromosome 09"/>
</dbReference>
<reference evidence="1" key="1">
    <citation type="submission" date="2022-03" db="EMBL/GenBank/DDBJ databases">
        <authorList>
            <person name="Alioto T."/>
            <person name="Alioto T."/>
            <person name="Gomez Garrido J."/>
        </authorList>
    </citation>
    <scope>NUCLEOTIDE SEQUENCE</scope>
</reference>
<sequence length="363" mass="40624">MALCVRKLRAAPALGNRWRNGARGAGGAAGRLREGNRFRAVTWDPELSPRPRIPAPHRHPLPSVRSAVLPQAKHEGSRMHPSQSRHVKALRQLQEILQYSKGQSSTQLIPYQPGAKSVDICPLGRESWYLSSAQLDCFRSLFEPGVCRTPYQDLACTSPSIQKGVLAFQLSKKVGVSPSPGGNQEDMEQHLAIMHAKLREELPMMMKRLDFSIYRKDVEFVSSMLHIHTRGLVLYQLLVSLSRLLFLSYFSNTHVSVLKLTTHPETCSIQARWSVSGLPLHSVFFYIFRTDKAELYSTYDAHSTFYLAADGLIRLHKLEQVMPSAPLTLPKKTVLAAALIALGLGEHRPALNLLSSRKIVHKL</sequence>
<dbReference type="EMBL" id="OW240920">
    <property type="protein sequence ID" value="CAH2314288.1"/>
    <property type="molecule type" value="Genomic_DNA"/>
</dbReference>
<protein>
    <submittedName>
        <fullName evidence="1">Uncharacterized protein</fullName>
    </submittedName>
</protein>
<name>A0AAD1WMU5_PELCU</name>
<gene>
    <name evidence="1" type="ORF">PECUL_23A048940</name>
</gene>
<dbReference type="PANTHER" id="PTHR31094">
    <property type="entry name" value="RIKEN CDNA 2310061I04 GENE"/>
    <property type="match status" value="1"/>
</dbReference>
<organism evidence="1 2">
    <name type="scientific">Pelobates cultripes</name>
    <name type="common">Western spadefoot toad</name>
    <dbReference type="NCBI Taxonomy" id="61616"/>
    <lineage>
        <taxon>Eukaryota</taxon>
        <taxon>Metazoa</taxon>
        <taxon>Chordata</taxon>
        <taxon>Craniata</taxon>
        <taxon>Vertebrata</taxon>
        <taxon>Euteleostomi</taxon>
        <taxon>Amphibia</taxon>
        <taxon>Batrachia</taxon>
        <taxon>Anura</taxon>
        <taxon>Pelobatoidea</taxon>
        <taxon>Pelobatidae</taxon>
        <taxon>Pelobates</taxon>
    </lineage>
</organism>
<evidence type="ECO:0000313" key="2">
    <source>
        <dbReference type="Proteomes" id="UP001295444"/>
    </source>
</evidence>
<dbReference type="AlphaFoldDB" id="A0AAD1WMU5"/>
<accession>A0AAD1WMU5</accession>
<proteinExistence type="predicted"/>